<proteinExistence type="inferred from homology"/>
<accession>A0A1F2PCR5</accession>
<dbReference type="EMBL" id="LKEU01000050">
    <property type="protein sequence ID" value="OFV69033.1"/>
    <property type="molecule type" value="Genomic_DNA"/>
</dbReference>
<feature type="transmembrane region" description="Helical" evidence="12">
    <location>
        <begin position="369"/>
        <end position="389"/>
    </location>
</feature>
<evidence type="ECO:0000256" key="6">
    <source>
        <dbReference type="ARBA" id="ARBA00022692"/>
    </source>
</evidence>
<evidence type="ECO:0000256" key="5">
    <source>
        <dbReference type="ARBA" id="ARBA00022475"/>
    </source>
</evidence>
<feature type="transmembrane region" description="Helical" evidence="12">
    <location>
        <begin position="6"/>
        <end position="24"/>
    </location>
</feature>
<comment type="caution">
    <text evidence="14">The sequence shown here is derived from an EMBL/GenBank/DDBJ whole genome shotgun (WGS) entry which is preliminary data.</text>
</comment>
<dbReference type="GO" id="GO:0005886">
    <property type="term" value="C:plasma membrane"/>
    <property type="evidence" value="ECO:0007669"/>
    <property type="project" value="UniProtKB-SubCell"/>
</dbReference>
<evidence type="ECO:0000256" key="11">
    <source>
        <dbReference type="ARBA" id="ARBA00023201"/>
    </source>
</evidence>
<evidence type="ECO:0000256" key="4">
    <source>
        <dbReference type="ARBA" id="ARBA00022449"/>
    </source>
</evidence>
<evidence type="ECO:0000256" key="12">
    <source>
        <dbReference type="SAM" id="Phobius"/>
    </source>
</evidence>
<evidence type="ECO:0000256" key="1">
    <source>
        <dbReference type="ARBA" id="ARBA00004651"/>
    </source>
</evidence>
<dbReference type="STRING" id="52694.ACWI_35710"/>
<feature type="transmembrane region" description="Helical" evidence="12">
    <location>
        <begin position="332"/>
        <end position="357"/>
    </location>
</feature>
<feature type="transmembrane region" description="Helical" evidence="12">
    <location>
        <begin position="299"/>
        <end position="320"/>
    </location>
</feature>
<feature type="transmembrane region" description="Helical" evidence="12">
    <location>
        <begin position="205"/>
        <end position="231"/>
    </location>
</feature>
<dbReference type="PANTHER" id="PTHR10110">
    <property type="entry name" value="SODIUM/HYDROGEN EXCHANGER"/>
    <property type="match status" value="1"/>
</dbReference>
<name>A0A1F2PCR5_9FIRM</name>
<dbReference type="Pfam" id="PF00999">
    <property type="entry name" value="Na_H_Exchanger"/>
    <property type="match status" value="1"/>
</dbReference>
<keyword evidence="11" id="KW-0739">Sodium transport</keyword>
<keyword evidence="8" id="KW-0915">Sodium</keyword>
<dbReference type="Proteomes" id="UP000176244">
    <property type="component" value="Unassembled WGS sequence"/>
</dbReference>
<evidence type="ECO:0000313" key="15">
    <source>
        <dbReference type="Proteomes" id="UP000176244"/>
    </source>
</evidence>
<dbReference type="GO" id="GO:0098719">
    <property type="term" value="P:sodium ion import across plasma membrane"/>
    <property type="evidence" value="ECO:0007669"/>
    <property type="project" value="TreeGrafter"/>
</dbReference>
<keyword evidence="6 12" id="KW-0812">Transmembrane</keyword>
<feature type="transmembrane region" description="Helical" evidence="12">
    <location>
        <begin position="104"/>
        <end position="127"/>
    </location>
</feature>
<protein>
    <submittedName>
        <fullName evidence="14">Na(+)/H(+) antiporter NhaP</fullName>
    </submittedName>
</protein>
<keyword evidence="7 12" id="KW-1133">Transmembrane helix</keyword>
<dbReference type="OrthoDB" id="9809206at2"/>
<comment type="similarity">
    <text evidence="2">Belongs to the monovalent cation:proton antiporter 1 (CPA1) transporter (TC 2.A.36) family.</text>
</comment>
<keyword evidence="3" id="KW-0813">Transport</keyword>
<feature type="transmembrane region" description="Helical" evidence="12">
    <location>
        <begin position="139"/>
        <end position="163"/>
    </location>
</feature>
<dbReference type="PANTHER" id="PTHR10110:SF195">
    <property type="entry name" value="NA(+)_H(+) ANTIPORTER NHAS2"/>
    <property type="match status" value="1"/>
</dbReference>
<dbReference type="GO" id="GO:0015386">
    <property type="term" value="F:potassium:proton antiporter activity"/>
    <property type="evidence" value="ECO:0007669"/>
    <property type="project" value="TreeGrafter"/>
</dbReference>
<feature type="domain" description="Cation/H+ exchanger transmembrane" evidence="13">
    <location>
        <begin position="19"/>
        <end position="424"/>
    </location>
</feature>
<gene>
    <name evidence="14" type="primary">nhaP_2</name>
    <name evidence="14" type="ORF">ACWI_35710</name>
</gene>
<feature type="transmembrane region" description="Helical" evidence="12">
    <location>
        <begin position="36"/>
        <end position="55"/>
    </location>
</feature>
<evidence type="ECO:0000259" key="13">
    <source>
        <dbReference type="Pfam" id="PF00999"/>
    </source>
</evidence>
<dbReference type="InterPro" id="IPR006153">
    <property type="entry name" value="Cation/H_exchanger_TM"/>
</dbReference>
<keyword evidence="5" id="KW-1003">Cell membrane</keyword>
<dbReference type="RefSeq" id="WP_070372797.1">
    <property type="nucleotide sequence ID" value="NZ_LKEU01000050.1"/>
</dbReference>
<evidence type="ECO:0000256" key="2">
    <source>
        <dbReference type="ARBA" id="ARBA00007367"/>
    </source>
</evidence>
<evidence type="ECO:0000256" key="8">
    <source>
        <dbReference type="ARBA" id="ARBA00023053"/>
    </source>
</evidence>
<evidence type="ECO:0000313" key="14">
    <source>
        <dbReference type="EMBL" id="OFV69033.1"/>
    </source>
</evidence>
<dbReference type="AlphaFoldDB" id="A0A1F2PCR5"/>
<keyword evidence="10 12" id="KW-0472">Membrane</keyword>
<dbReference type="Gene3D" id="6.10.140.1330">
    <property type="match status" value="1"/>
</dbReference>
<organism evidence="14 15">
    <name type="scientific">Acetobacterium wieringae</name>
    <dbReference type="NCBI Taxonomy" id="52694"/>
    <lineage>
        <taxon>Bacteria</taxon>
        <taxon>Bacillati</taxon>
        <taxon>Bacillota</taxon>
        <taxon>Clostridia</taxon>
        <taxon>Eubacteriales</taxon>
        <taxon>Eubacteriaceae</taxon>
        <taxon>Acetobacterium</taxon>
    </lineage>
</organism>
<dbReference type="GO" id="GO:0051453">
    <property type="term" value="P:regulation of intracellular pH"/>
    <property type="evidence" value="ECO:0007669"/>
    <property type="project" value="TreeGrafter"/>
</dbReference>
<keyword evidence="9" id="KW-0406">Ion transport</keyword>
<feature type="transmembrane region" description="Helical" evidence="12">
    <location>
        <begin position="401"/>
        <end position="421"/>
    </location>
</feature>
<feature type="transmembrane region" description="Helical" evidence="12">
    <location>
        <begin position="75"/>
        <end position="92"/>
    </location>
</feature>
<keyword evidence="4" id="KW-0050">Antiport</keyword>
<evidence type="ECO:0000256" key="9">
    <source>
        <dbReference type="ARBA" id="ARBA00023065"/>
    </source>
</evidence>
<feature type="transmembrane region" description="Helical" evidence="12">
    <location>
        <begin position="260"/>
        <end position="278"/>
    </location>
</feature>
<comment type="subcellular location">
    <subcellularLocation>
        <location evidence="1">Cell membrane</location>
        <topology evidence="1">Multi-pass membrane protein</topology>
    </subcellularLocation>
</comment>
<sequence>MYNFNELLILFTVVLFLVVVFSFINEKTIKLPYEIGLVVFGFGFCLILILLQQLHALTLPEELLDLVKQFNFNDFLIHGVLCFMLFSGASRIKFNDFDEDKFLIGRMAIIGTMVSILIYGSLFYGLAYLFQLNMSFLEALILGSIVSPSDPISAMSILSKVGLPHRLSLIIEGESLFNDGVAVAIFATLMSILEQTGTELTLVSFVWGLFADILGAVAVGLIVALLLSVVFKQTKNRYIKIFTSILTVMTAYLICEYLGFSGPIAAVICGLFYATGIARLQKRGMDEEIQEIHDLFYDFWGVIDNLLNGVLFLLVGLLFVDIRNLEGFSNVGILIILIGSILINTIARTAGVFGNVVFVKNLPLKMSKFSFTVFFTWAGLKGGLCLALVMGTGTSLAADTYSIFLIATYAIVLFTTVFQGLTVGKAYERLK</sequence>
<evidence type="ECO:0000256" key="10">
    <source>
        <dbReference type="ARBA" id="ARBA00023136"/>
    </source>
</evidence>
<evidence type="ECO:0000256" key="7">
    <source>
        <dbReference type="ARBA" id="ARBA00022989"/>
    </source>
</evidence>
<dbReference type="InterPro" id="IPR018422">
    <property type="entry name" value="Cation/H_exchanger_CPA1"/>
</dbReference>
<dbReference type="GO" id="GO:0015385">
    <property type="term" value="F:sodium:proton antiporter activity"/>
    <property type="evidence" value="ECO:0007669"/>
    <property type="project" value="InterPro"/>
</dbReference>
<reference evidence="14 15" key="1">
    <citation type="submission" date="2015-09" db="EMBL/GenBank/DDBJ databases">
        <title>Genome sequence of Acetobacterium wieringae DSM 1911.</title>
        <authorList>
            <person name="Poehlein A."/>
            <person name="Bengelsdorf F.R."/>
            <person name="Schiel-Bengelsdorf B."/>
            <person name="Duerre P."/>
            <person name="Daniel R."/>
        </authorList>
    </citation>
    <scope>NUCLEOTIDE SEQUENCE [LARGE SCALE GENOMIC DNA]</scope>
    <source>
        <strain evidence="14 15">DSM 1911</strain>
    </source>
</reference>
<evidence type="ECO:0000256" key="3">
    <source>
        <dbReference type="ARBA" id="ARBA00022448"/>
    </source>
</evidence>